<dbReference type="Proteomes" id="UP000019376">
    <property type="component" value="Unassembled WGS sequence"/>
</dbReference>
<dbReference type="EMBL" id="KB644408">
    <property type="protein sequence ID" value="EPS25968.1"/>
    <property type="molecule type" value="Genomic_DNA"/>
</dbReference>
<keyword evidence="3" id="KW-1185">Reference proteome</keyword>
<evidence type="ECO:0000313" key="3">
    <source>
        <dbReference type="Proteomes" id="UP000019376"/>
    </source>
</evidence>
<evidence type="ECO:0000256" key="1">
    <source>
        <dbReference type="SAM" id="MobiDB-lite"/>
    </source>
</evidence>
<sequence>MWIKPNTSKNYSRRGDEKKRKSDSSHKTCPGKRISRGAPGFLFQAGSSGMCVHQRNHKRYKNERSREQDPGKQPQSHSALISTRHRLEGKILGGARVNRQPSSVNLAGGSVPFG</sequence>
<accession>S8AJK4</accession>
<gene>
    <name evidence="2" type="ORF">PDE_00904</name>
</gene>
<reference evidence="2 3" key="1">
    <citation type="journal article" date="2013" name="PLoS ONE">
        <title>Genomic and secretomic analyses reveal unique features of the lignocellulolytic enzyme system of Penicillium decumbens.</title>
        <authorList>
            <person name="Liu G."/>
            <person name="Zhang L."/>
            <person name="Wei X."/>
            <person name="Zou G."/>
            <person name="Qin Y."/>
            <person name="Ma L."/>
            <person name="Li J."/>
            <person name="Zheng H."/>
            <person name="Wang S."/>
            <person name="Wang C."/>
            <person name="Xun L."/>
            <person name="Zhao G.-P."/>
            <person name="Zhou Z."/>
            <person name="Qu Y."/>
        </authorList>
    </citation>
    <scope>NUCLEOTIDE SEQUENCE [LARGE SCALE GENOMIC DNA]</scope>
    <source>
        <strain evidence="3">114-2 / CGMCC 5302</strain>
    </source>
</reference>
<protein>
    <submittedName>
        <fullName evidence="2">Uncharacterized protein</fullName>
    </submittedName>
</protein>
<feature type="compositionally biased region" description="Polar residues" evidence="1">
    <location>
        <begin position="1"/>
        <end position="10"/>
    </location>
</feature>
<organism evidence="2 3">
    <name type="scientific">Penicillium oxalicum (strain 114-2 / CGMCC 5302)</name>
    <name type="common">Penicillium decumbens</name>
    <dbReference type="NCBI Taxonomy" id="933388"/>
    <lineage>
        <taxon>Eukaryota</taxon>
        <taxon>Fungi</taxon>
        <taxon>Dikarya</taxon>
        <taxon>Ascomycota</taxon>
        <taxon>Pezizomycotina</taxon>
        <taxon>Eurotiomycetes</taxon>
        <taxon>Eurotiomycetidae</taxon>
        <taxon>Eurotiales</taxon>
        <taxon>Aspergillaceae</taxon>
        <taxon>Penicillium</taxon>
    </lineage>
</organism>
<name>S8AJK4_PENO1</name>
<feature type="compositionally biased region" description="Basic and acidic residues" evidence="1">
    <location>
        <begin position="13"/>
        <end position="26"/>
    </location>
</feature>
<proteinExistence type="predicted"/>
<dbReference type="HOGENOM" id="CLU_2121883_0_0_1"/>
<feature type="region of interest" description="Disordered" evidence="1">
    <location>
        <begin position="1"/>
        <end position="82"/>
    </location>
</feature>
<evidence type="ECO:0000313" key="2">
    <source>
        <dbReference type="EMBL" id="EPS25968.1"/>
    </source>
</evidence>
<dbReference type="AlphaFoldDB" id="S8AJK4"/>